<proteinExistence type="predicted"/>
<evidence type="ECO:0000313" key="1">
    <source>
        <dbReference type="EMBL" id="MEQ2283385.1"/>
    </source>
</evidence>
<organism evidence="1 2">
    <name type="scientific">Ameca splendens</name>
    <dbReference type="NCBI Taxonomy" id="208324"/>
    <lineage>
        <taxon>Eukaryota</taxon>
        <taxon>Metazoa</taxon>
        <taxon>Chordata</taxon>
        <taxon>Craniata</taxon>
        <taxon>Vertebrata</taxon>
        <taxon>Euteleostomi</taxon>
        <taxon>Actinopterygii</taxon>
        <taxon>Neopterygii</taxon>
        <taxon>Teleostei</taxon>
        <taxon>Neoteleostei</taxon>
        <taxon>Acanthomorphata</taxon>
        <taxon>Ovalentaria</taxon>
        <taxon>Atherinomorphae</taxon>
        <taxon>Cyprinodontiformes</taxon>
        <taxon>Goodeidae</taxon>
        <taxon>Ameca</taxon>
    </lineage>
</organism>
<accession>A0ABV0XPV7</accession>
<reference evidence="1 2" key="1">
    <citation type="submission" date="2021-06" db="EMBL/GenBank/DDBJ databases">
        <authorList>
            <person name="Palmer J.M."/>
        </authorList>
    </citation>
    <scope>NUCLEOTIDE SEQUENCE [LARGE SCALE GENOMIC DNA]</scope>
    <source>
        <strain evidence="1 2">AS_MEX2019</strain>
        <tissue evidence="1">Muscle</tissue>
    </source>
</reference>
<name>A0ABV0XPV7_9TELE</name>
<dbReference type="EMBL" id="JAHRIP010010027">
    <property type="protein sequence ID" value="MEQ2283385.1"/>
    <property type="molecule type" value="Genomic_DNA"/>
</dbReference>
<keyword evidence="2" id="KW-1185">Reference proteome</keyword>
<dbReference type="Proteomes" id="UP001469553">
    <property type="component" value="Unassembled WGS sequence"/>
</dbReference>
<protein>
    <submittedName>
        <fullName evidence="1">Uncharacterized protein</fullName>
    </submittedName>
</protein>
<gene>
    <name evidence="1" type="ORF">AMECASPLE_010663</name>
</gene>
<evidence type="ECO:0000313" key="2">
    <source>
        <dbReference type="Proteomes" id="UP001469553"/>
    </source>
</evidence>
<comment type="caution">
    <text evidence="1">The sequence shown here is derived from an EMBL/GenBank/DDBJ whole genome shotgun (WGS) entry which is preliminary data.</text>
</comment>
<sequence>MEHNAIQWVGAPSCQRGSYAFYKSVSSRAQPDGPLQVWKLGEFYFIQCGPQDPVCIAEVKLFPKPRVESILCFHETALNIQMFPLGGRVQS</sequence>